<proteinExistence type="predicted"/>
<name>H5SQV7_ACEAU</name>
<protein>
    <recommendedName>
        <fullName evidence="2">Transposase</fullName>
    </recommendedName>
</protein>
<sequence>MLSTALIERLVRYRIQELHEEAHRRKLERLARVERTNGSRPPAWVQWWALVKQMALANRKPIL</sequence>
<accession>H5SQV7</accession>
<evidence type="ECO:0000313" key="1">
    <source>
        <dbReference type="EMBL" id="BAL58474.1"/>
    </source>
</evidence>
<reference evidence="1" key="1">
    <citation type="journal article" date="2005" name="Environ. Microbiol.">
        <title>Genetic and functional properties of uncultivated thermophilic crenarchaeotes from a subsurface gold mine as revealed by analysis of genome fragments.</title>
        <authorList>
            <person name="Nunoura T."/>
            <person name="Hirayama H."/>
            <person name="Takami H."/>
            <person name="Oida H."/>
            <person name="Nishi S."/>
            <person name="Shimamura S."/>
            <person name="Suzuki Y."/>
            <person name="Inagaki F."/>
            <person name="Takai K."/>
            <person name="Nealson K.H."/>
            <person name="Horikoshi K."/>
        </authorList>
    </citation>
    <scope>NUCLEOTIDE SEQUENCE</scope>
</reference>
<evidence type="ECO:0008006" key="2">
    <source>
        <dbReference type="Google" id="ProtNLM"/>
    </source>
</evidence>
<dbReference type="EMBL" id="AP011801">
    <property type="protein sequence ID" value="BAL58474.1"/>
    <property type="molecule type" value="Genomic_DNA"/>
</dbReference>
<dbReference type="AlphaFoldDB" id="H5SQV7"/>
<reference evidence="1" key="2">
    <citation type="journal article" date="2012" name="PLoS ONE">
        <title>A Deeply Branching Thermophilic Bacterium with an Ancient Acetyl-CoA Pathway Dominates a Subsurface Ecosystem.</title>
        <authorList>
            <person name="Takami H."/>
            <person name="Noguchi H."/>
            <person name="Takaki Y."/>
            <person name="Uchiyama I."/>
            <person name="Toyoda A."/>
            <person name="Nishi S."/>
            <person name="Chee G.-J."/>
            <person name="Arai W."/>
            <person name="Nunoura T."/>
            <person name="Itoh T."/>
            <person name="Hattori M."/>
            <person name="Takai K."/>
        </authorList>
    </citation>
    <scope>NUCLEOTIDE SEQUENCE</scope>
</reference>
<organism evidence="1">
    <name type="scientific">Acetithermum autotrophicum</name>
    <dbReference type="NCBI Taxonomy" id="1446466"/>
    <lineage>
        <taxon>Bacteria</taxon>
        <taxon>Candidatus Bipolaricaulota</taxon>
        <taxon>Candidatus Acetithermum</taxon>
    </lineage>
</organism>
<gene>
    <name evidence="1" type="ORF">HGMM_OP2C024</name>
</gene>